<accession>A0A921TCK9</accession>
<name>A0A921TCK9_9RHOB</name>
<dbReference type="NCBIfam" id="TIGR01244">
    <property type="entry name" value="TIGR01244 family sulfur transferase"/>
    <property type="match status" value="1"/>
</dbReference>
<evidence type="ECO:0000259" key="1">
    <source>
        <dbReference type="Pfam" id="PF04273"/>
    </source>
</evidence>
<protein>
    <submittedName>
        <fullName evidence="2">Cysteine desulfurase</fullName>
        <ecNumber evidence="2">2.8.1.7</ecNumber>
    </submittedName>
</protein>
<keyword evidence="3" id="KW-1185">Reference proteome</keyword>
<dbReference type="EC" id="2.8.1.7" evidence="2"/>
<reference evidence="2" key="1">
    <citation type="submission" date="2013-03" db="EMBL/GenBank/DDBJ databases">
        <title>Genome Sequence of the Profundibacterium mesophilum strain KAUST100406-0324T from Red Sea, a novel genus in the family Rhodobacteraceae.</title>
        <authorList>
            <person name="Essack M."/>
            <person name="Alam I."/>
            <person name="Lafi F."/>
            <person name="Alawi W."/>
            <person name="Kamanu F."/>
            <person name="Al-Suwailem A."/>
            <person name="Lee O.O."/>
            <person name="Xu Y."/>
            <person name="Bajic V."/>
            <person name="Qian P.-Y."/>
            <person name="Archer J."/>
        </authorList>
    </citation>
    <scope>NUCLEOTIDE SEQUENCE</scope>
    <source>
        <strain evidence="2">KAUST100406-0324</strain>
    </source>
</reference>
<dbReference type="Proteomes" id="UP000698242">
    <property type="component" value="Unassembled WGS sequence"/>
</dbReference>
<dbReference type="InterPro" id="IPR029021">
    <property type="entry name" value="Prot-tyrosine_phosphatase-like"/>
</dbReference>
<dbReference type="OrthoDB" id="9805710at2"/>
<dbReference type="GO" id="GO:0016787">
    <property type="term" value="F:hydrolase activity"/>
    <property type="evidence" value="ECO:0007669"/>
    <property type="project" value="InterPro"/>
</dbReference>
<comment type="caution">
    <text evidence="2">The sequence shown here is derived from an EMBL/GenBank/DDBJ whole genome shotgun (WGS) entry which is preliminary data.</text>
</comment>
<feature type="domain" description="Beta-lactamase hydrolase-like protein phosphatase-like" evidence="1">
    <location>
        <begin position="2"/>
        <end position="110"/>
    </location>
</feature>
<keyword evidence="2" id="KW-0808">Transferase</keyword>
<evidence type="ECO:0000313" key="2">
    <source>
        <dbReference type="EMBL" id="KAF0675012.1"/>
    </source>
</evidence>
<dbReference type="RefSeq" id="WP_159966236.1">
    <property type="nucleotide sequence ID" value="NZ_APKE01000033.1"/>
</dbReference>
<proteinExistence type="predicted"/>
<sequence>MDIRQITPDYAVAGQVAREDFAALAEAGFTDVICNRPDTEVGPEEQAETLRGAAEAAGLTFHVNPVIGGALSEDNIDAQRDMLEKARGPVFAYCRSGNRSTVVWALARAGTRPSGELVQAAAEAGYDIEGLRPYLESKDR</sequence>
<dbReference type="GO" id="GO:0031071">
    <property type="term" value="F:cysteine desulfurase activity"/>
    <property type="evidence" value="ECO:0007669"/>
    <property type="project" value="UniProtKB-EC"/>
</dbReference>
<dbReference type="AlphaFoldDB" id="A0A921TCK9"/>
<dbReference type="EMBL" id="APKE01000033">
    <property type="protein sequence ID" value="KAF0675012.1"/>
    <property type="molecule type" value="Genomic_DNA"/>
</dbReference>
<organism evidence="2 3">
    <name type="scientific">Profundibacterium mesophilum KAUST100406-0324</name>
    <dbReference type="NCBI Taxonomy" id="1037889"/>
    <lineage>
        <taxon>Bacteria</taxon>
        <taxon>Pseudomonadati</taxon>
        <taxon>Pseudomonadota</taxon>
        <taxon>Alphaproteobacteria</taxon>
        <taxon>Rhodobacterales</taxon>
        <taxon>Roseobacteraceae</taxon>
        <taxon>Profundibacterium</taxon>
    </lineage>
</organism>
<dbReference type="InterPro" id="IPR005939">
    <property type="entry name" value="BLH_phosphatase-like"/>
</dbReference>
<dbReference type="Gene3D" id="3.90.190.10">
    <property type="entry name" value="Protein tyrosine phosphatase superfamily"/>
    <property type="match status" value="1"/>
</dbReference>
<dbReference type="CDD" id="cd14503">
    <property type="entry name" value="PTP-bact"/>
    <property type="match status" value="1"/>
</dbReference>
<dbReference type="SUPFAM" id="SSF52799">
    <property type="entry name" value="(Phosphotyrosine protein) phosphatases II"/>
    <property type="match status" value="1"/>
</dbReference>
<evidence type="ECO:0000313" key="3">
    <source>
        <dbReference type="Proteomes" id="UP000698242"/>
    </source>
</evidence>
<dbReference type="Pfam" id="PF04273">
    <property type="entry name" value="BLH_phosphatase"/>
    <property type="match status" value="1"/>
</dbReference>
<gene>
    <name evidence="2" type="ORF">PMES_02721</name>
</gene>